<organism evidence="15 16">
    <name type="scientific">Peptostreptococcus stomatis DSM 17678</name>
    <dbReference type="NCBI Taxonomy" id="596315"/>
    <lineage>
        <taxon>Bacteria</taxon>
        <taxon>Bacillati</taxon>
        <taxon>Bacillota</taxon>
        <taxon>Clostridia</taxon>
        <taxon>Peptostreptococcales</taxon>
        <taxon>Peptostreptococcaceae</taxon>
        <taxon>Peptostreptococcus</taxon>
    </lineage>
</organism>
<feature type="domain" description="Thioredoxin" evidence="14">
    <location>
        <begin position="1"/>
        <end position="154"/>
    </location>
</feature>
<evidence type="ECO:0000259" key="14">
    <source>
        <dbReference type="PROSITE" id="PS51352"/>
    </source>
</evidence>
<dbReference type="OrthoDB" id="9812811at2"/>
<dbReference type="FunFam" id="3.40.30.10:FF:000007">
    <property type="entry name" value="Thioredoxin-dependent thiol peroxidase"/>
    <property type="match status" value="1"/>
</dbReference>
<dbReference type="Pfam" id="PF00578">
    <property type="entry name" value="AhpC-TSA"/>
    <property type="match status" value="1"/>
</dbReference>
<sequence length="154" mass="17226">MNIGDKAPDFKLMDKDNNEVTLSQFRGKKVILYFYPKDNTPGCTKQACNFRDNYPQIVAKGAEVIGISKDSAKTHTNFATKHELPFILLSDPDVRVIQAYGAWKEKKMYGKTFLGIERTSFLIDEEGIIVDIVNGKRMKAATNADDIIAGGFLD</sequence>
<dbReference type="EMBL" id="ADGQ01000056">
    <property type="protein sequence ID" value="EFM64622.1"/>
    <property type="molecule type" value="Genomic_DNA"/>
</dbReference>
<evidence type="ECO:0000313" key="16">
    <source>
        <dbReference type="Proteomes" id="UP000003244"/>
    </source>
</evidence>
<gene>
    <name evidence="15" type="ORF">HMPREF0634_1500</name>
</gene>
<evidence type="ECO:0000256" key="11">
    <source>
        <dbReference type="ARBA" id="ARBA00041373"/>
    </source>
</evidence>
<dbReference type="eggNOG" id="COG1225">
    <property type="taxonomic scope" value="Bacteria"/>
</dbReference>
<comment type="similarity">
    <text evidence="10">Belongs to the peroxiredoxin family. BCP/PrxQ subfamily.</text>
</comment>
<keyword evidence="6 15" id="KW-0560">Oxidoreductase</keyword>
<keyword evidence="7" id="KW-1015">Disulfide bond</keyword>
<dbReference type="PANTHER" id="PTHR42801:SF4">
    <property type="entry name" value="AHPC_TSA FAMILY PROTEIN"/>
    <property type="match status" value="1"/>
</dbReference>
<evidence type="ECO:0000256" key="5">
    <source>
        <dbReference type="ARBA" id="ARBA00022862"/>
    </source>
</evidence>
<evidence type="ECO:0000256" key="1">
    <source>
        <dbReference type="ARBA" id="ARBA00003330"/>
    </source>
</evidence>
<dbReference type="STRING" id="596315.HMPREF0634_1500"/>
<dbReference type="PIRSF" id="PIRSF000239">
    <property type="entry name" value="AHPC"/>
    <property type="match status" value="1"/>
</dbReference>
<name>E0E386_9FIRM</name>
<dbReference type="InterPro" id="IPR050924">
    <property type="entry name" value="Peroxiredoxin_BCP/PrxQ"/>
</dbReference>
<evidence type="ECO:0000256" key="7">
    <source>
        <dbReference type="ARBA" id="ARBA00023157"/>
    </source>
</evidence>
<comment type="function">
    <text evidence="1">Thiol-specific peroxidase that catalyzes the reduction of hydrogen peroxide and organic hydroperoxides to water and alcohols, respectively. Plays a role in cell protection against oxidative stress by detoxifying peroxides and as sensor of hydrogen peroxide-mediated signaling events.</text>
</comment>
<dbReference type="Proteomes" id="UP000003244">
    <property type="component" value="Unassembled WGS sequence"/>
</dbReference>
<evidence type="ECO:0000256" key="12">
    <source>
        <dbReference type="ARBA" id="ARBA00049091"/>
    </source>
</evidence>
<evidence type="ECO:0000256" key="2">
    <source>
        <dbReference type="ARBA" id="ARBA00011245"/>
    </source>
</evidence>
<evidence type="ECO:0000256" key="9">
    <source>
        <dbReference type="ARBA" id="ARBA00032824"/>
    </source>
</evidence>
<keyword evidence="8" id="KW-0676">Redox-active center</keyword>
<dbReference type="PROSITE" id="PS51352">
    <property type="entry name" value="THIOREDOXIN_2"/>
    <property type="match status" value="1"/>
</dbReference>
<dbReference type="AlphaFoldDB" id="E0E386"/>
<keyword evidence="16" id="KW-1185">Reference proteome</keyword>
<dbReference type="InterPro" id="IPR024706">
    <property type="entry name" value="Peroxiredoxin_AhpC-typ"/>
</dbReference>
<keyword evidence="5" id="KW-0049">Antioxidant</keyword>
<evidence type="ECO:0000256" key="3">
    <source>
        <dbReference type="ARBA" id="ARBA00013017"/>
    </source>
</evidence>
<evidence type="ECO:0000256" key="6">
    <source>
        <dbReference type="ARBA" id="ARBA00023002"/>
    </source>
</evidence>
<evidence type="ECO:0000256" key="10">
    <source>
        <dbReference type="ARBA" id="ARBA00038489"/>
    </source>
</evidence>
<dbReference type="GO" id="GO:0008379">
    <property type="term" value="F:thioredoxin peroxidase activity"/>
    <property type="evidence" value="ECO:0007669"/>
    <property type="project" value="TreeGrafter"/>
</dbReference>
<comment type="subunit">
    <text evidence="2">Monomer.</text>
</comment>
<dbReference type="NCBIfam" id="NF006960">
    <property type="entry name" value="PRK09437.1"/>
    <property type="match status" value="1"/>
</dbReference>
<evidence type="ECO:0000256" key="13">
    <source>
        <dbReference type="PIRSR" id="PIRSR000239-1"/>
    </source>
</evidence>
<dbReference type="CDD" id="cd03017">
    <property type="entry name" value="PRX_BCP"/>
    <property type="match status" value="1"/>
</dbReference>
<dbReference type="InterPro" id="IPR013766">
    <property type="entry name" value="Thioredoxin_domain"/>
</dbReference>
<reference evidence="15 16" key="1">
    <citation type="submission" date="2010-08" db="EMBL/GenBank/DDBJ databases">
        <authorList>
            <person name="Harkins D.M."/>
            <person name="Madupu R."/>
            <person name="Durkin A.S."/>
            <person name="Torralba M."/>
            <person name="Methe B."/>
            <person name="Sutton G.G."/>
            <person name="Nelson K.E."/>
        </authorList>
    </citation>
    <scope>NUCLEOTIDE SEQUENCE [LARGE SCALE GENOMIC DNA]</scope>
    <source>
        <strain evidence="15 16">DSM 17678</strain>
    </source>
</reference>
<dbReference type="InterPro" id="IPR000866">
    <property type="entry name" value="AhpC/TSA"/>
</dbReference>
<dbReference type="SUPFAM" id="SSF52833">
    <property type="entry name" value="Thioredoxin-like"/>
    <property type="match status" value="1"/>
</dbReference>
<proteinExistence type="inferred from homology"/>
<dbReference type="PANTHER" id="PTHR42801">
    <property type="entry name" value="THIOREDOXIN-DEPENDENT PEROXIDE REDUCTASE"/>
    <property type="match status" value="1"/>
</dbReference>
<dbReference type="GO" id="GO:0034599">
    <property type="term" value="P:cellular response to oxidative stress"/>
    <property type="evidence" value="ECO:0007669"/>
    <property type="project" value="TreeGrafter"/>
</dbReference>
<comment type="catalytic activity">
    <reaction evidence="12">
        <text>a hydroperoxide + [thioredoxin]-dithiol = an alcohol + [thioredoxin]-disulfide + H2O</text>
        <dbReference type="Rhea" id="RHEA:62620"/>
        <dbReference type="Rhea" id="RHEA-COMP:10698"/>
        <dbReference type="Rhea" id="RHEA-COMP:10700"/>
        <dbReference type="ChEBI" id="CHEBI:15377"/>
        <dbReference type="ChEBI" id="CHEBI:29950"/>
        <dbReference type="ChEBI" id="CHEBI:30879"/>
        <dbReference type="ChEBI" id="CHEBI:35924"/>
        <dbReference type="ChEBI" id="CHEBI:50058"/>
        <dbReference type="EC" id="1.11.1.24"/>
    </reaction>
</comment>
<dbReference type="EC" id="1.11.1.24" evidence="3"/>
<accession>E0E386</accession>
<dbReference type="GO" id="GO:0045454">
    <property type="term" value="P:cell redox homeostasis"/>
    <property type="evidence" value="ECO:0007669"/>
    <property type="project" value="TreeGrafter"/>
</dbReference>
<feature type="active site" description="Cysteine sulfenic acid (-SOH) intermediate; for peroxidase activity" evidence="13">
    <location>
        <position position="43"/>
    </location>
</feature>
<keyword evidence="4 15" id="KW-0575">Peroxidase</keyword>
<protein>
    <recommendedName>
        <fullName evidence="3">thioredoxin-dependent peroxiredoxin</fullName>
        <ecNumber evidence="3">1.11.1.24</ecNumber>
    </recommendedName>
    <alternativeName>
        <fullName evidence="11">Bacterioferritin comigratory protein</fullName>
    </alternativeName>
    <alternativeName>
        <fullName evidence="9">Thioredoxin peroxidase</fullName>
    </alternativeName>
</protein>
<dbReference type="GO" id="GO:0005737">
    <property type="term" value="C:cytoplasm"/>
    <property type="evidence" value="ECO:0007669"/>
    <property type="project" value="TreeGrafter"/>
</dbReference>
<evidence type="ECO:0000256" key="4">
    <source>
        <dbReference type="ARBA" id="ARBA00022559"/>
    </source>
</evidence>
<dbReference type="Gene3D" id="3.40.30.10">
    <property type="entry name" value="Glutaredoxin"/>
    <property type="match status" value="1"/>
</dbReference>
<evidence type="ECO:0000256" key="8">
    <source>
        <dbReference type="ARBA" id="ARBA00023284"/>
    </source>
</evidence>
<dbReference type="InterPro" id="IPR036249">
    <property type="entry name" value="Thioredoxin-like_sf"/>
</dbReference>
<comment type="caution">
    <text evidence="15">The sequence shown here is derived from an EMBL/GenBank/DDBJ whole genome shotgun (WGS) entry which is preliminary data.</text>
</comment>
<evidence type="ECO:0000313" key="15">
    <source>
        <dbReference type="EMBL" id="EFM64622.1"/>
    </source>
</evidence>